<dbReference type="PANTHER" id="PTHR45036">
    <property type="entry name" value="METHYLTRANSFERASE LIKE 7B"/>
    <property type="match status" value="1"/>
</dbReference>
<keyword evidence="3" id="KW-1185">Reference proteome</keyword>
<dbReference type="InterPro" id="IPR052356">
    <property type="entry name" value="Thiol_S-MT"/>
</dbReference>
<proteinExistence type="predicted"/>
<dbReference type="CDD" id="cd02440">
    <property type="entry name" value="AdoMet_MTases"/>
    <property type="match status" value="1"/>
</dbReference>
<organism evidence="2 3">
    <name type="scientific">Diatrype stigma</name>
    <dbReference type="NCBI Taxonomy" id="117547"/>
    <lineage>
        <taxon>Eukaryota</taxon>
        <taxon>Fungi</taxon>
        <taxon>Dikarya</taxon>
        <taxon>Ascomycota</taxon>
        <taxon>Pezizomycotina</taxon>
        <taxon>Sordariomycetes</taxon>
        <taxon>Xylariomycetidae</taxon>
        <taxon>Xylariales</taxon>
        <taxon>Diatrypaceae</taxon>
        <taxon>Diatrype</taxon>
    </lineage>
</organism>
<feature type="region of interest" description="Disordered" evidence="1">
    <location>
        <begin position="122"/>
        <end position="146"/>
    </location>
</feature>
<sequence>MSDFIRRTLEVLSGLLHPWIFMSKSAYDFPGTVASLIRGREYRTLMSPRKLRDAWFGRFWGWVGPNVKLMCEGVVIPLLEGRTSGGKVVDEATGPGIGGTVLEIGAGSGYWVDIFSNRHLHQVPGEGEGRSKTGTGEAAPNKSRRQKVTRVYGVEPNRDQHASIQRHVEKAGLEDIYQIVPVGIEDLDNPKKWDGRIEKGSVDCIVSILCLCSIPEPEKNIRELYGYLKEGGRWYVYEHVKCDHSWYMKGYQSKRSRAHANPFQKRWLIRDQ</sequence>
<dbReference type="Pfam" id="PF13489">
    <property type="entry name" value="Methyltransf_23"/>
    <property type="match status" value="1"/>
</dbReference>
<evidence type="ECO:0000313" key="2">
    <source>
        <dbReference type="EMBL" id="KAK7755936.1"/>
    </source>
</evidence>
<accession>A0AAN9UXX2</accession>
<evidence type="ECO:0000313" key="3">
    <source>
        <dbReference type="Proteomes" id="UP001320420"/>
    </source>
</evidence>
<dbReference type="EMBL" id="JAKJXP020000009">
    <property type="protein sequence ID" value="KAK7755936.1"/>
    <property type="molecule type" value="Genomic_DNA"/>
</dbReference>
<dbReference type="PANTHER" id="PTHR45036:SF1">
    <property type="entry name" value="METHYLTRANSFERASE LIKE 7A"/>
    <property type="match status" value="1"/>
</dbReference>
<comment type="caution">
    <text evidence="2">The sequence shown here is derived from an EMBL/GenBank/DDBJ whole genome shotgun (WGS) entry which is preliminary data.</text>
</comment>
<evidence type="ECO:0000256" key="1">
    <source>
        <dbReference type="SAM" id="MobiDB-lite"/>
    </source>
</evidence>
<dbReference type="AlphaFoldDB" id="A0AAN9UXX2"/>
<gene>
    <name evidence="2" type="ORF">SLS62_001878</name>
</gene>
<dbReference type="Gene3D" id="3.40.50.150">
    <property type="entry name" value="Vaccinia Virus protein VP39"/>
    <property type="match status" value="1"/>
</dbReference>
<protein>
    <submittedName>
        <fullName evidence="2">Uncharacterized protein</fullName>
    </submittedName>
</protein>
<reference evidence="2 3" key="1">
    <citation type="submission" date="2024-02" db="EMBL/GenBank/DDBJ databases">
        <title>De novo assembly and annotation of 12 fungi associated with fruit tree decline syndrome in Ontario, Canada.</title>
        <authorList>
            <person name="Sulman M."/>
            <person name="Ellouze W."/>
            <person name="Ilyukhin E."/>
        </authorList>
    </citation>
    <scope>NUCLEOTIDE SEQUENCE [LARGE SCALE GENOMIC DNA]</scope>
    <source>
        <strain evidence="2 3">M11/M66-122</strain>
    </source>
</reference>
<dbReference type="Proteomes" id="UP001320420">
    <property type="component" value="Unassembled WGS sequence"/>
</dbReference>
<dbReference type="SUPFAM" id="SSF53335">
    <property type="entry name" value="S-adenosyl-L-methionine-dependent methyltransferases"/>
    <property type="match status" value="1"/>
</dbReference>
<dbReference type="InterPro" id="IPR029063">
    <property type="entry name" value="SAM-dependent_MTases_sf"/>
</dbReference>
<name>A0AAN9UXX2_9PEZI</name>